<comment type="similarity">
    <text evidence="1">Belongs to the AB hydrolase superfamily.</text>
</comment>
<evidence type="ECO:0000256" key="1">
    <source>
        <dbReference type="ARBA" id="ARBA00008645"/>
    </source>
</evidence>
<reference evidence="4 5" key="1">
    <citation type="submission" date="2020-01" db="EMBL/GenBank/DDBJ databases">
        <title>Paenibacillus sp. nov., isolated from tomato rhizosphere.</title>
        <authorList>
            <person name="Weon H.-Y."/>
            <person name="Lee S.A."/>
        </authorList>
    </citation>
    <scope>NUCLEOTIDE SEQUENCE [LARGE SCALE GENOMIC DNA]</scope>
    <source>
        <strain evidence="4 5">12200R-189</strain>
    </source>
</reference>
<dbReference type="AlphaFoldDB" id="A0A6C0FNS8"/>
<dbReference type="EMBL" id="CP048209">
    <property type="protein sequence ID" value="QHT58796.1"/>
    <property type="molecule type" value="Genomic_DNA"/>
</dbReference>
<dbReference type="Proteomes" id="UP000476064">
    <property type="component" value="Chromosome"/>
</dbReference>
<accession>A0A6C0FNS8</accession>
<gene>
    <name evidence="4" type="ORF">GXP70_01575</name>
</gene>
<dbReference type="Gene3D" id="3.40.50.1820">
    <property type="entry name" value="alpha/beta hydrolase"/>
    <property type="match status" value="1"/>
</dbReference>
<dbReference type="InterPro" id="IPR029058">
    <property type="entry name" value="AB_hydrolase_fold"/>
</dbReference>
<organism evidence="4 5">
    <name type="scientific">Paenibacillus lycopersici</name>
    <dbReference type="NCBI Taxonomy" id="2704462"/>
    <lineage>
        <taxon>Bacteria</taxon>
        <taxon>Bacillati</taxon>
        <taxon>Bacillota</taxon>
        <taxon>Bacilli</taxon>
        <taxon>Bacillales</taxon>
        <taxon>Paenibacillaceae</taxon>
        <taxon>Paenibacillus</taxon>
    </lineage>
</organism>
<evidence type="ECO:0000313" key="4">
    <source>
        <dbReference type="EMBL" id="QHT58796.1"/>
    </source>
</evidence>
<dbReference type="KEGG" id="plyc:GXP70_01575"/>
<evidence type="ECO:0000313" key="5">
    <source>
        <dbReference type="Proteomes" id="UP000476064"/>
    </source>
</evidence>
<keyword evidence="5" id="KW-1185">Reference proteome</keyword>
<proteinExistence type="inferred from homology"/>
<evidence type="ECO:0000256" key="2">
    <source>
        <dbReference type="ARBA" id="ARBA00022801"/>
    </source>
</evidence>
<dbReference type="FunFam" id="3.40.50.1820:FF:000042">
    <property type="entry name" value="probable strigolactone esterase DAD2"/>
    <property type="match status" value="1"/>
</dbReference>
<dbReference type="Pfam" id="PF12697">
    <property type="entry name" value="Abhydrolase_6"/>
    <property type="match status" value="1"/>
</dbReference>
<keyword evidence="2 4" id="KW-0378">Hydrolase</keyword>
<protein>
    <submittedName>
        <fullName evidence="4">Alpha/beta hydrolase</fullName>
    </submittedName>
</protein>
<name>A0A6C0FNS8_9BACL</name>
<dbReference type="RefSeq" id="WP_162354866.1">
    <property type="nucleotide sequence ID" value="NZ_CP048209.1"/>
</dbReference>
<evidence type="ECO:0000259" key="3">
    <source>
        <dbReference type="Pfam" id="PF12697"/>
    </source>
</evidence>
<sequence length="268" mass="30452">MTHNVLERNNVNIFGHGSQTIVFAHGFGCDQAMWRLVVPRFEERYRIVLFDYVGSGKSRLDAYDLAKYGDLNGYAQDVLDVMEALELRDVIFVGHSVSGMIGMLASIREPRYFERIVMLGPSPRYMNDLPDYYGGFDKRDIDELLAMMQMNFIGWASYLAPIVMQNAERTELAAELEEAFCSRDPQIARQFAEVTFMSDCRLSLQQSEVPTLIVQCADDSISPAEVGEYLHDHLKNSKLERMSARGHYPHLSHPEETARVIHAYLAGA</sequence>
<feature type="domain" description="AB hydrolase-1" evidence="3">
    <location>
        <begin position="21"/>
        <end position="259"/>
    </location>
</feature>
<dbReference type="InterPro" id="IPR000073">
    <property type="entry name" value="AB_hydrolase_1"/>
</dbReference>
<dbReference type="SUPFAM" id="SSF53474">
    <property type="entry name" value="alpha/beta-Hydrolases"/>
    <property type="match status" value="1"/>
</dbReference>
<dbReference type="GO" id="GO:0016787">
    <property type="term" value="F:hydrolase activity"/>
    <property type="evidence" value="ECO:0007669"/>
    <property type="project" value="UniProtKB-KW"/>
</dbReference>
<dbReference type="PRINTS" id="PR00111">
    <property type="entry name" value="ABHYDROLASE"/>
</dbReference>
<dbReference type="PANTHER" id="PTHR43039">
    <property type="entry name" value="ESTERASE-RELATED"/>
    <property type="match status" value="1"/>
</dbReference>